<evidence type="ECO:0000313" key="2">
    <source>
        <dbReference type="Proteomes" id="UP001153636"/>
    </source>
</evidence>
<proteinExistence type="predicted"/>
<dbReference type="AlphaFoldDB" id="A0A9P0CSN7"/>
<dbReference type="Proteomes" id="UP001153636">
    <property type="component" value="Chromosome 21"/>
</dbReference>
<accession>A0A9P0CSN7</accession>
<dbReference type="EMBL" id="OV651833">
    <property type="protein sequence ID" value="CAH1107371.1"/>
    <property type="molecule type" value="Genomic_DNA"/>
</dbReference>
<protein>
    <submittedName>
        <fullName evidence="1">Uncharacterized protein</fullName>
    </submittedName>
</protein>
<sequence length="251" mass="30056">MQATVFQVPTYNRFGILDKSNESENVYENTTKNNEIKKKVIPPIVVTQSIGNYREFIQRSKEILESSDFTCQFNNRQTKIYIKNEEHRRIIIRELEKDKVDFHTYTRRDEKLKKIVLKAAPGLNLDEFKEELEFEGVPVVEVIKLRIPTYNRFGILDRSNESEIVYKNTSKNQETKKKTIPPIVVTQPIGNYREFILRIKEILESSDFTCHRQRKIYIKNEEHRQIIINELEKDKVDFHTYTRREEKLKKK</sequence>
<gene>
    <name evidence="1" type="ORF">PSYICH_LOCUS8027</name>
</gene>
<name>A0A9P0CSN7_9CUCU</name>
<organism evidence="1 2">
    <name type="scientific">Psylliodes chrysocephalus</name>
    <dbReference type="NCBI Taxonomy" id="3402493"/>
    <lineage>
        <taxon>Eukaryota</taxon>
        <taxon>Metazoa</taxon>
        <taxon>Ecdysozoa</taxon>
        <taxon>Arthropoda</taxon>
        <taxon>Hexapoda</taxon>
        <taxon>Insecta</taxon>
        <taxon>Pterygota</taxon>
        <taxon>Neoptera</taxon>
        <taxon>Endopterygota</taxon>
        <taxon>Coleoptera</taxon>
        <taxon>Polyphaga</taxon>
        <taxon>Cucujiformia</taxon>
        <taxon>Chrysomeloidea</taxon>
        <taxon>Chrysomelidae</taxon>
        <taxon>Galerucinae</taxon>
        <taxon>Alticini</taxon>
        <taxon>Psylliodes</taxon>
    </lineage>
</organism>
<evidence type="ECO:0000313" key="1">
    <source>
        <dbReference type="EMBL" id="CAH1107371.1"/>
    </source>
</evidence>
<dbReference type="OrthoDB" id="6782961at2759"/>
<reference evidence="1" key="1">
    <citation type="submission" date="2022-01" db="EMBL/GenBank/DDBJ databases">
        <authorList>
            <person name="King R."/>
        </authorList>
    </citation>
    <scope>NUCLEOTIDE SEQUENCE</scope>
</reference>
<keyword evidence="2" id="KW-1185">Reference proteome</keyword>